<proteinExistence type="inferred from homology"/>
<feature type="transmembrane region" description="Helical" evidence="11">
    <location>
        <begin position="224"/>
        <end position="247"/>
    </location>
</feature>
<evidence type="ECO:0000313" key="13">
    <source>
        <dbReference type="Proteomes" id="UP001500121"/>
    </source>
</evidence>
<dbReference type="PROSITE" id="PS00950">
    <property type="entry name" value="BACTERIAL_OPSIN_1"/>
    <property type="match status" value="1"/>
</dbReference>
<dbReference type="EMBL" id="BAABLP010000004">
    <property type="protein sequence ID" value="GAA4749041.1"/>
    <property type="molecule type" value="Genomic_DNA"/>
</dbReference>
<evidence type="ECO:0000256" key="1">
    <source>
        <dbReference type="ARBA" id="ARBA00004141"/>
    </source>
</evidence>
<sequence length="309" mass="33213">MHEMTAPWRTPLTGTEHDLIAFGIVVAGFALLAMLVRTWVTRGEVSGRYRPAIAASLGLTTVAALSYVLIYFQFDGAYSWNGSVWVPGIRAASAWSTRYLDWAVSVPLLVVELIAVSNLQGAAMKRTRSIAVVAAFLMIATGYLGGVAIGGGEDRTALLVWGVVSSAFFVVVYVLVLRTVLASLPALPSAARPPYRAAMLVLMITWFVYPVVYGLQGMTSGGGWAVTGQLLLCAADVVAKVGFGVLLHRVAKLRTAFDVQTGIDTHPETIWIDRMRQSDALLPASSDREALRAEVEAAELRRAEERSGG</sequence>
<feature type="transmembrane region" description="Helical" evidence="11">
    <location>
        <begin position="99"/>
        <end position="119"/>
    </location>
</feature>
<feature type="transmembrane region" description="Helical" evidence="11">
    <location>
        <begin position="52"/>
        <end position="74"/>
    </location>
</feature>
<feature type="transmembrane region" description="Helical" evidence="11">
    <location>
        <begin position="193"/>
        <end position="212"/>
    </location>
</feature>
<organism evidence="12 13">
    <name type="scientific">Amnibacterium soli</name>
    <dbReference type="NCBI Taxonomy" id="1282736"/>
    <lineage>
        <taxon>Bacteria</taxon>
        <taxon>Bacillati</taxon>
        <taxon>Actinomycetota</taxon>
        <taxon>Actinomycetes</taxon>
        <taxon>Micrococcales</taxon>
        <taxon>Microbacteriaceae</taxon>
        <taxon>Amnibacterium</taxon>
    </lineage>
</organism>
<keyword evidence="13" id="KW-1185">Reference proteome</keyword>
<protein>
    <submittedName>
        <fullName evidence="12">Bacteriorhodopsin-like</fullName>
    </submittedName>
</protein>
<keyword evidence="4" id="KW-0716">Sensory transduction</keyword>
<evidence type="ECO:0000256" key="7">
    <source>
        <dbReference type="ARBA" id="ARBA00022989"/>
    </source>
</evidence>
<evidence type="ECO:0000256" key="9">
    <source>
        <dbReference type="ARBA" id="ARBA00023136"/>
    </source>
</evidence>
<dbReference type="PRINTS" id="PR00251">
    <property type="entry name" value="BACTRLOPSIN"/>
</dbReference>
<dbReference type="SUPFAM" id="SSF81321">
    <property type="entry name" value="Family A G protein-coupled receptor-like"/>
    <property type="match status" value="1"/>
</dbReference>
<comment type="subcellular location">
    <subcellularLocation>
        <location evidence="1">Membrane</location>
        <topology evidence="1">Multi-pass membrane protein</topology>
    </subcellularLocation>
</comment>
<keyword evidence="7 11" id="KW-1133">Transmembrane helix</keyword>
<evidence type="ECO:0000256" key="5">
    <source>
        <dbReference type="ARBA" id="ARBA00022692"/>
    </source>
</evidence>
<dbReference type="Proteomes" id="UP001500121">
    <property type="component" value="Unassembled WGS sequence"/>
</dbReference>
<feature type="transmembrane region" description="Helical" evidence="11">
    <location>
        <begin position="20"/>
        <end position="40"/>
    </location>
</feature>
<comment type="similarity">
    <text evidence="2">Belongs to the archaeal/bacterial/fungal opsin family.</text>
</comment>
<evidence type="ECO:0000256" key="6">
    <source>
        <dbReference type="ARBA" id="ARBA00022925"/>
    </source>
</evidence>
<dbReference type="Pfam" id="PF01036">
    <property type="entry name" value="Bac_rhodopsin"/>
    <property type="match status" value="1"/>
</dbReference>
<keyword evidence="5 11" id="KW-0812">Transmembrane</keyword>
<reference evidence="13" key="1">
    <citation type="journal article" date="2019" name="Int. J. Syst. Evol. Microbiol.">
        <title>The Global Catalogue of Microorganisms (GCM) 10K type strain sequencing project: providing services to taxonomists for standard genome sequencing and annotation.</title>
        <authorList>
            <consortium name="The Broad Institute Genomics Platform"/>
            <consortium name="The Broad Institute Genome Sequencing Center for Infectious Disease"/>
            <person name="Wu L."/>
            <person name="Ma J."/>
        </authorList>
    </citation>
    <scope>NUCLEOTIDE SEQUENCE [LARGE SCALE GENOMIC DNA]</scope>
    <source>
        <strain evidence="13">JCM 19015</strain>
    </source>
</reference>
<dbReference type="InterPro" id="IPR001425">
    <property type="entry name" value="Arc/bac/fun_rhodopsins"/>
</dbReference>
<name>A0ABP8Z7N0_9MICO</name>
<evidence type="ECO:0000256" key="8">
    <source>
        <dbReference type="ARBA" id="ARBA00022991"/>
    </source>
</evidence>
<keyword evidence="8" id="KW-0157">Chromophore</keyword>
<keyword evidence="3" id="KW-0600">Photoreceptor protein</keyword>
<evidence type="ECO:0000256" key="3">
    <source>
        <dbReference type="ARBA" id="ARBA00022543"/>
    </source>
</evidence>
<gene>
    <name evidence="12" type="ORF">GCM10025783_21530</name>
</gene>
<dbReference type="PANTHER" id="PTHR28286:SF2">
    <property type="entry name" value="BACTERIORHODOPSIN _OPSIN, NOPA (EUROFUNG)"/>
    <property type="match status" value="1"/>
</dbReference>
<evidence type="ECO:0000256" key="4">
    <source>
        <dbReference type="ARBA" id="ARBA00022606"/>
    </source>
</evidence>
<comment type="caution">
    <text evidence="12">The sequence shown here is derived from an EMBL/GenBank/DDBJ whole genome shotgun (WGS) entry which is preliminary data.</text>
</comment>
<evidence type="ECO:0000256" key="11">
    <source>
        <dbReference type="SAM" id="Phobius"/>
    </source>
</evidence>
<evidence type="ECO:0000256" key="10">
    <source>
        <dbReference type="ARBA" id="ARBA00023170"/>
    </source>
</evidence>
<keyword evidence="9 11" id="KW-0472">Membrane</keyword>
<feature type="transmembrane region" description="Helical" evidence="11">
    <location>
        <begin position="158"/>
        <end position="181"/>
    </location>
</feature>
<dbReference type="Gene3D" id="1.20.1070.10">
    <property type="entry name" value="Rhodopsin 7-helix transmembrane proteins"/>
    <property type="match status" value="1"/>
</dbReference>
<evidence type="ECO:0000313" key="12">
    <source>
        <dbReference type="EMBL" id="GAA4749041.1"/>
    </source>
</evidence>
<dbReference type="SMART" id="SM01021">
    <property type="entry name" value="Bac_rhodopsin"/>
    <property type="match status" value="1"/>
</dbReference>
<keyword evidence="6" id="KW-0681">Retinal protein</keyword>
<evidence type="ECO:0000256" key="2">
    <source>
        <dbReference type="ARBA" id="ARBA00008130"/>
    </source>
</evidence>
<feature type="transmembrane region" description="Helical" evidence="11">
    <location>
        <begin position="131"/>
        <end position="152"/>
    </location>
</feature>
<dbReference type="PANTHER" id="PTHR28286">
    <property type="match status" value="1"/>
</dbReference>
<accession>A0ABP8Z7N0</accession>
<dbReference type="InterPro" id="IPR018229">
    <property type="entry name" value="Rhodopsin_retinal_BS"/>
</dbReference>
<keyword evidence="10" id="KW-0675">Receptor</keyword>